<accession>A0A1L9TDY0</accession>
<dbReference type="Proteomes" id="UP000184356">
    <property type="component" value="Unassembled WGS sequence"/>
</dbReference>
<evidence type="ECO:0000313" key="2">
    <source>
        <dbReference type="Proteomes" id="UP000184356"/>
    </source>
</evidence>
<evidence type="ECO:0008006" key="3">
    <source>
        <dbReference type="Google" id="ProtNLM"/>
    </source>
</evidence>
<gene>
    <name evidence="1" type="ORF">ASPSYDRAFT_133604</name>
</gene>
<sequence length="341" mass="37776">MADSSTRTFINNHASILSGYTPRNTVHTPRNTGVWTKDEIADLVYYRDLHRHLSWGDFAKLGLFPGRTINAMQTRHSFARRVLGPTTPTQTQSPLYLAVPVTNAPSVYTSSDLHYPGPTSNLGAYDGNTIVVSGGESEASFTPTPGPAFGPGAHEGNTIIIKCDGDTDARSPWNTNATNLSTGPVQFVMRPHDVPIPTIGEFFPRDKDRDTDTHYSFNDCCARCEKCQECEYCKGRTKIQTSFVDIPDNFDTVRYNGWTAFRARPVPVTPDFEPSESPNDMDLILTPPDAFDVMDIDEARVQRIAQECMSTLASEVGRDEAEAAFDLLALGRSYENADMRF</sequence>
<reference evidence="2" key="1">
    <citation type="journal article" date="2017" name="Genome Biol.">
        <title>Comparative genomics reveals high biological diversity and specific adaptations in the industrially and medically important fungal genus Aspergillus.</title>
        <authorList>
            <person name="de Vries R.P."/>
            <person name="Riley R."/>
            <person name="Wiebenga A."/>
            <person name="Aguilar-Osorio G."/>
            <person name="Amillis S."/>
            <person name="Uchima C.A."/>
            <person name="Anderluh G."/>
            <person name="Asadollahi M."/>
            <person name="Askin M."/>
            <person name="Barry K."/>
            <person name="Battaglia E."/>
            <person name="Bayram O."/>
            <person name="Benocci T."/>
            <person name="Braus-Stromeyer S.A."/>
            <person name="Caldana C."/>
            <person name="Canovas D."/>
            <person name="Cerqueira G.C."/>
            <person name="Chen F."/>
            <person name="Chen W."/>
            <person name="Choi C."/>
            <person name="Clum A."/>
            <person name="Dos Santos R.A."/>
            <person name="Damasio A.R."/>
            <person name="Diallinas G."/>
            <person name="Emri T."/>
            <person name="Fekete E."/>
            <person name="Flipphi M."/>
            <person name="Freyberg S."/>
            <person name="Gallo A."/>
            <person name="Gournas C."/>
            <person name="Habgood R."/>
            <person name="Hainaut M."/>
            <person name="Harispe M.L."/>
            <person name="Henrissat B."/>
            <person name="Hilden K.S."/>
            <person name="Hope R."/>
            <person name="Hossain A."/>
            <person name="Karabika E."/>
            <person name="Karaffa L."/>
            <person name="Karanyi Z."/>
            <person name="Krasevec N."/>
            <person name="Kuo A."/>
            <person name="Kusch H."/>
            <person name="LaButti K."/>
            <person name="Lagendijk E.L."/>
            <person name="Lapidus A."/>
            <person name="Levasseur A."/>
            <person name="Lindquist E."/>
            <person name="Lipzen A."/>
            <person name="Logrieco A.F."/>
            <person name="MacCabe A."/>
            <person name="Maekelae M.R."/>
            <person name="Malavazi I."/>
            <person name="Melin P."/>
            <person name="Meyer V."/>
            <person name="Mielnichuk N."/>
            <person name="Miskei M."/>
            <person name="Molnar A.P."/>
            <person name="Mule G."/>
            <person name="Ngan C.Y."/>
            <person name="Orejas M."/>
            <person name="Orosz E."/>
            <person name="Ouedraogo J.P."/>
            <person name="Overkamp K.M."/>
            <person name="Park H.-S."/>
            <person name="Perrone G."/>
            <person name="Piumi F."/>
            <person name="Punt P.J."/>
            <person name="Ram A.F."/>
            <person name="Ramon A."/>
            <person name="Rauscher S."/>
            <person name="Record E."/>
            <person name="Riano-Pachon D.M."/>
            <person name="Robert V."/>
            <person name="Roehrig J."/>
            <person name="Ruller R."/>
            <person name="Salamov A."/>
            <person name="Salih N.S."/>
            <person name="Samson R.A."/>
            <person name="Sandor E."/>
            <person name="Sanguinetti M."/>
            <person name="Schuetze T."/>
            <person name="Sepcic K."/>
            <person name="Shelest E."/>
            <person name="Sherlock G."/>
            <person name="Sophianopoulou V."/>
            <person name="Squina F.M."/>
            <person name="Sun H."/>
            <person name="Susca A."/>
            <person name="Todd R.B."/>
            <person name="Tsang A."/>
            <person name="Unkles S.E."/>
            <person name="van de Wiele N."/>
            <person name="van Rossen-Uffink D."/>
            <person name="Oliveira J.V."/>
            <person name="Vesth T.C."/>
            <person name="Visser J."/>
            <person name="Yu J.-H."/>
            <person name="Zhou M."/>
            <person name="Andersen M.R."/>
            <person name="Archer D.B."/>
            <person name="Baker S.E."/>
            <person name="Benoit I."/>
            <person name="Brakhage A.A."/>
            <person name="Braus G.H."/>
            <person name="Fischer R."/>
            <person name="Frisvad J.C."/>
            <person name="Goldman G.H."/>
            <person name="Houbraken J."/>
            <person name="Oakley B."/>
            <person name="Pocsi I."/>
            <person name="Scazzocchio C."/>
            <person name="Seiboth B."/>
            <person name="vanKuyk P.A."/>
            <person name="Wortman J."/>
            <person name="Dyer P.S."/>
            <person name="Grigoriev I.V."/>
        </authorList>
    </citation>
    <scope>NUCLEOTIDE SEQUENCE [LARGE SCALE GENOMIC DNA]</scope>
    <source>
        <strain evidence="2">CBS 593.65</strain>
    </source>
</reference>
<evidence type="ECO:0000313" key="1">
    <source>
        <dbReference type="EMBL" id="OJJ57591.1"/>
    </source>
</evidence>
<keyword evidence="2" id="KW-1185">Reference proteome</keyword>
<dbReference type="GeneID" id="63756715"/>
<proteinExistence type="predicted"/>
<dbReference type="VEuPathDB" id="FungiDB:ASPSYDRAFT_133604"/>
<dbReference type="OrthoDB" id="4508121at2759"/>
<protein>
    <recommendedName>
        <fullName evidence="3">Myb-like domain-containing protein</fullName>
    </recommendedName>
</protein>
<name>A0A1L9TDY0_9EURO</name>
<dbReference type="EMBL" id="KV878588">
    <property type="protein sequence ID" value="OJJ57591.1"/>
    <property type="molecule type" value="Genomic_DNA"/>
</dbReference>
<dbReference type="RefSeq" id="XP_040701397.1">
    <property type="nucleotide sequence ID" value="XM_040840642.1"/>
</dbReference>
<organism evidence="1 2">
    <name type="scientific">Aspergillus sydowii CBS 593.65</name>
    <dbReference type="NCBI Taxonomy" id="1036612"/>
    <lineage>
        <taxon>Eukaryota</taxon>
        <taxon>Fungi</taxon>
        <taxon>Dikarya</taxon>
        <taxon>Ascomycota</taxon>
        <taxon>Pezizomycotina</taxon>
        <taxon>Eurotiomycetes</taxon>
        <taxon>Eurotiomycetidae</taxon>
        <taxon>Eurotiales</taxon>
        <taxon>Aspergillaceae</taxon>
        <taxon>Aspergillus</taxon>
        <taxon>Aspergillus subgen. Nidulantes</taxon>
    </lineage>
</organism>
<dbReference type="AlphaFoldDB" id="A0A1L9TDY0"/>